<keyword evidence="4" id="KW-0325">Glycoprotein</keyword>
<sequence length="178" mass="17415">MQYKFLSTALIASSVAFAATNTVTQDHTTLATLTSCTHDTAESATTPSSQTVVTTTVNGVETAYTTVSPASSAPAPAAPASSAPAAPAPSQAAASSPAGESDSYVDVTTTPVETASTGVEATETSQDTLYSTAPQGSESTSAGNSSLAPQASTYEAAANGQNVMVGFAGLAGIAAVLL</sequence>
<feature type="signal peptide" evidence="6">
    <location>
        <begin position="1"/>
        <end position="18"/>
    </location>
</feature>
<evidence type="ECO:0000256" key="2">
    <source>
        <dbReference type="ARBA" id="ARBA00022512"/>
    </source>
</evidence>
<organism evidence="7 8">
    <name type="scientific">Hyphopichia burtonii NRRL Y-1933</name>
    <dbReference type="NCBI Taxonomy" id="984485"/>
    <lineage>
        <taxon>Eukaryota</taxon>
        <taxon>Fungi</taxon>
        <taxon>Dikarya</taxon>
        <taxon>Ascomycota</taxon>
        <taxon>Saccharomycotina</taxon>
        <taxon>Pichiomycetes</taxon>
        <taxon>Debaryomycetaceae</taxon>
        <taxon>Hyphopichia</taxon>
    </lineage>
</organism>
<keyword evidence="2" id="KW-0134">Cell wall</keyword>
<dbReference type="Pfam" id="PF13928">
    <property type="entry name" value="Flocculin_t3"/>
    <property type="match status" value="1"/>
</dbReference>
<dbReference type="STRING" id="984485.A0A1E4RF24"/>
<evidence type="ECO:0000256" key="4">
    <source>
        <dbReference type="ARBA" id="ARBA00023180"/>
    </source>
</evidence>
<comment type="subcellular location">
    <subcellularLocation>
        <location evidence="1">Secreted</location>
        <location evidence="1">Cell wall</location>
    </subcellularLocation>
</comment>
<evidence type="ECO:0000256" key="5">
    <source>
        <dbReference type="SAM" id="MobiDB-lite"/>
    </source>
</evidence>
<gene>
    <name evidence="7" type="ORF">HYPBUDRAFT_126897</name>
</gene>
<dbReference type="InterPro" id="IPR025928">
    <property type="entry name" value="Flocculin_t3_rpt"/>
</dbReference>
<proteinExistence type="predicted"/>
<dbReference type="EMBL" id="KV454543">
    <property type="protein sequence ID" value="ODV65869.1"/>
    <property type="molecule type" value="Genomic_DNA"/>
</dbReference>
<name>A0A1E4RF24_9ASCO</name>
<evidence type="ECO:0000256" key="6">
    <source>
        <dbReference type="SAM" id="SignalP"/>
    </source>
</evidence>
<protein>
    <recommendedName>
        <fullName evidence="9">GPI anchored protein</fullName>
    </recommendedName>
</protein>
<evidence type="ECO:0000313" key="7">
    <source>
        <dbReference type="EMBL" id="ODV65869.1"/>
    </source>
</evidence>
<keyword evidence="3 6" id="KW-0732">Signal</keyword>
<evidence type="ECO:0000313" key="8">
    <source>
        <dbReference type="Proteomes" id="UP000095085"/>
    </source>
</evidence>
<feature type="compositionally biased region" description="Polar residues" evidence="5">
    <location>
        <begin position="106"/>
        <end position="147"/>
    </location>
</feature>
<keyword evidence="2" id="KW-0964">Secreted</keyword>
<dbReference type="OrthoDB" id="4026757at2759"/>
<feature type="compositionally biased region" description="Low complexity" evidence="5">
    <location>
        <begin position="69"/>
        <end position="98"/>
    </location>
</feature>
<feature type="chain" id="PRO_5009162276" description="GPI anchored protein" evidence="6">
    <location>
        <begin position="19"/>
        <end position="178"/>
    </location>
</feature>
<evidence type="ECO:0008006" key="9">
    <source>
        <dbReference type="Google" id="ProtNLM"/>
    </source>
</evidence>
<evidence type="ECO:0000256" key="3">
    <source>
        <dbReference type="ARBA" id="ARBA00022729"/>
    </source>
</evidence>
<dbReference type="GO" id="GO:0009277">
    <property type="term" value="C:fungal-type cell wall"/>
    <property type="evidence" value="ECO:0007669"/>
    <property type="project" value="UniProtKB-ARBA"/>
</dbReference>
<dbReference type="GeneID" id="30993916"/>
<keyword evidence="8" id="KW-1185">Reference proteome</keyword>
<dbReference type="AlphaFoldDB" id="A0A1E4RF24"/>
<reference evidence="8" key="1">
    <citation type="submission" date="2016-05" db="EMBL/GenBank/DDBJ databases">
        <title>Comparative genomics of biotechnologically important yeasts.</title>
        <authorList>
            <consortium name="DOE Joint Genome Institute"/>
            <person name="Riley R."/>
            <person name="Haridas S."/>
            <person name="Wolfe K.H."/>
            <person name="Lopes M.R."/>
            <person name="Hittinger C.T."/>
            <person name="Goker M."/>
            <person name="Salamov A."/>
            <person name="Wisecaver J."/>
            <person name="Long T.M."/>
            <person name="Aerts A.L."/>
            <person name="Barry K."/>
            <person name="Choi C."/>
            <person name="Clum A."/>
            <person name="Coughlan A.Y."/>
            <person name="Deshpande S."/>
            <person name="Douglass A.P."/>
            <person name="Hanson S.J."/>
            <person name="Klenk H.-P."/>
            <person name="Labutti K."/>
            <person name="Lapidus A."/>
            <person name="Lindquist E."/>
            <person name="Lipzen A."/>
            <person name="Meier-Kolthoff J.P."/>
            <person name="Ohm R.A."/>
            <person name="Otillar R.P."/>
            <person name="Pangilinan J."/>
            <person name="Peng Y."/>
            <person name="Rokas A."/>
            <person name="Rosa C.A."/>
            <person name="Scheuner C."/>
            <person name="Sibirny A.A."/>
            <person name="Slot J.C."/>
            <person name="Stielow J.B."/>
            <person name="Sun H."/>
            <person name="Kurtzman C.P."/>
            <person name="Blackwell M."/>
            <person name="Grigoriev I.V."/>
            <person name="Jeffries T.W."/>
        </authorList>
    </citation>
    <scope>NUCLEOTIDE SEQUENCE [LARGE SCALE GENOMIC DNA]</scope>
    <source>
        <strain evidence="8">NRRL Y-1933</strain>
    </source>
</reference>
<accession>A0A1E4RF24</accession>
<dbReference type="RefSeq" id="XP_020074936.1">
    <property type="nucleotide sequence ID" value="XM_020219366.1"/>
</dbReference>
<evidence type="ECO:0000256" key="1">
    <source>
        <dbReference type="ARBA" id="ARBA00004191"/>
    </source>
</evidence>
<dbReference type="Proteomes" id="UP000095085">
    <property type="component" value="Unassembled WGS sequence"/>
</dbReference>
<feature type="region of interest" description="Disordered" evidence="5">
    <location>
        <begin position="69"/>
        <end position="147"/>
    </location>
</feature>